<gene>
    <name evidence="1" type="ORF">METZ01_LOCUS410015</name>
</gene>
<reference evidence="1" key="1">
    <citation type="submission" date="2018-05" db="EMBL/GenBank/DDBJ databases">
        <authorList>
            <person name="Lanie J.A."/>
            <person name="Ng W.-L."/>
            <person name="Kazmierczak K.M."/>
            <person name="Andrzejewski T.M."/>
            <person name="Davidsen T.M."/>
            <person name="Wayne K.J."/>
            <person name="Tettelin H."/>
            <person name="Glass J.I."/>
            <person name="Rusch D."/>
            <person name="Podicherti R."/>
            <person name="Tsui H.-C.T."/>
            <person name="Winkler M.E."/>
        </authorList>
    </citation>
    <scope>NUCLEOTIDE SEQUENCE</scope>
</reference>
<accession>A0A382WGD0</accession>
<evidence type="ECO:0000313" key="1">
    <source>
        <dbReference type="EMBL" id="SVD57161.1"/>
    </source>
</evidence>
<name>A0A382WGD0_9ZZZZ</name>
<proteinExistence type="predicted"/>
<organism evidence="1">
    <name type="scientific">marine metagenome</name>
    <dbReference type="NCBI Taxonomy" id="408172"/>
    <lineage>
        <taxon>unclassified sequences</taxon>
        <taxon>metagenomes</taxon>
        <taxon>ecological metagenomes</taxon>
    </lineage>
</organism>
<sequence length="62" mass="6808">MEELEASKAVPAFINYFTKPGLLESLSAPTSEFGLELKIEDDGLKEVAQLQQLNLLLLRSTG</sequence>
<dbReference type="AlphaFoldDB" id="A0A382WGD0"/>
<protein>
    <submittedName>
        <fullName evidence="1">Uncharacterized protein</fullName>
    </submittedName>
</protein>
<feature type="non-terminal residue" evidence="1">
    <location>
        <position position="62"/>
    </location>
</feature>
<dbReference type="EMBL" id="UINC01159201">
    <property type="protein sequence ID" value="SVD57161.1"/>
    <property type="molecule type" value="Genomic_DNA"/>
</dbReference>